<dbReference type="Proteomes" id="UP000008177">
    <property type="component" value="Unplaced contigs"/>
</dbReference>
<dbReference type="STRING" id="999810.G2YKL0"/>
<dbReference type="InParanoid" id="G2YKL0"/>
<reference evidence="2" key="1">
    <citation type="journal article" date="2011" name="PLoS Genet.">
        <title>Genomic analysis of the necrotrophic fungal pathogens Sclerotinia sclerotiorum and Botrytis cinerea.</title>
        <authorList>
            <person name="Amselem J."/>
            <person name="Cuomo C.A."/>
            <person name="van Kan J.A."/>
            <person name="Viaud M."/>
            <person name="Benito E.P."/>
            <person name="Couloux A."/>
            <person name="Coutinho P.M."/>
            <person name="de Vries R.P."/>
            <person name="Dyer P.S."/>
            <person name="Fillinger S."/>
            <person name="Fournier E."/>
            <person name="Gout L."/>
            <person name="Hahn M."/>
            <person name="Kohn L."/>
            <person name="Lapalu N."/>
            <person name="Plummer K.M."/>
            <person name="Pradier J.M."/>
            <person name="Quevillon E."/>
            <person name="Sharon A."/>
            <person name="Simon A."/>
            <person name="ten Have A."/>
            <person name="Tudzynski B."/>
            <person name="Tudzynski P."/>
            <person name="Wincker P."/>
            <person name="Andrew M."/>
            <person name="Anthouard V."/>
            <person name="Beever R.E."/>
            <person name="Beffa R."/>
            <person name="Benoit I."/>
            <person name="Bouzid O."/>
            <person name="Brault B."/>
            <person name="Chen Z."/>
            <person name="Choquer M."/>
            <person name="Collemare J."/>
            <person name="Cotton P."/>
            <person name="Danchin E.G."/>
            <person name="Da Silva C."/>
            <person name="Gautier A."/>
            <person name="Giraud C."/>
            <person name="Giraud T."/>
            <person name="Gonzalez C."/>
            <person name="Grossetete S."/>
            <person name="Guldener U."/>
            <person name="Henrissat B."/>
            <person name="Howlett B.J."/>
            <person name="Kodira C."/>
            <person name="Kretschmer M."/>
            <person name="Lappartient A."/>
            <person name="Leroch M."/>
            <person name="Levis C."/>
            <person name="Mauceli E."/>
            <person name="Neuveglise C."/>
            <person name="Oeser B."/>
            <person name="Pearson M."/>
            <person name="Poulain J."/>
            <person name="Poussereau N."/>
            <person name="Quesneville H."/>
            <person name="Rascle C."/>
            <person name="Schumacher J."/>
            <person name="Segurens B."/>
            <person name="Sexton A."/>
            <person name="Silva E."/>
            <person name="Sirven C."/>
            <person name="Soanes D.M."/>
            <person name="Talbot N.J."/>
            <person name="Templeton M."/>
            <person name="Yandava C."/>
            <person name="Yarden O."/>
            <person name="Zeng Q."/>
            <person name="Rollins J.A."/>
            <person name="Lebrun M.H."/>
            <person name="Dickman M."/>
        </authorList>
    </citation>
    <scope>NUCLEOTIDE SEQUENCE [LARGE SCALE GENOMIC DNA]</scope>
    <source>
        <strain evidence="2">T4</strain>
    </source>
</reference>
<dbReference type="AlphaFoldDB" id="G2YKL0"/>
<protein>
    <submittedName>
        <fullName evidence="1">Uncharacterized protein</fullName>
    </submittedName>
</protein>
<evidence type="ECO:0000313" key="1">
    <source>
        <dbReference type="EMBL" id="CCD52158.1"/>
    </source>
</evidence>
<organism evidence="1 2">
    <name type="scientific">Botryotinia fuckeliana (strain T4)</name>
    <name type="common">Noble rot fungus</name>
    <name type="synonym">Botrytis cinerea</name>
    <dbReference type="NCBI Taxonomy" id="999810"/>
    <lineage>
        <taxon>Eukaryota</taxon>
        <taxon>Fungi</taxon>
        <taxon>Dikarya</taxon>
        <taxon>Ascomycota</taxon>
        <taxon>Pezizomycotina</taxon>
        <taxon>Leotiomycetes</taxon>
        <taxon>Helotiales</taxon>
        <taxon>Sclerotiniaceae</taxon>
        <taxon>Botrytis</taxon>
    </lineage>
</organism>
<accession>G2YKL0</accession>
<dbReference type="PANTHER" id="PTHR42342">
    <property type="entry name" value="STATIONARY PHASE PROTEIN 5"/>
    <property type="match status" value="1"/>
</dbReference>
<name>G2YKL0_BOTF4</name>
<dbReference type="InterPro" id="IPR038816">
    <property type="entry name" value="Stationary_phase_5"/>
</dbReference>
<gene>
    <name evidence="1" type="ORF">BofuT4_P079530.1</name>
</gene>
<dbReference type="GO" id="GO:0043248">
    <property type="term" value="P:proteasome assembly"/>
    <property type="evidence" value="ECO:0007669"/>
    <property type="project" value="TreeGrafter"/>
</dbReference>
<dbReference type="HOGENOM" id="CLU_2043730_0_0_1"/>
<dbReference type="EMBL" id="FQ790341">
    <property type="protein sequence ID" value="CCD52158.1"/>
    <property type="molecule type" value="Genomic_DNA"/>
</dbReference>
<sequence>MASSGGIWAPVAVRMLKNVVQRTTKLIKLRIKDVTNKPVTAELQPIFVRSTPRHPIHPAALLRQNKGRWYTTQSAVNAAVRHFMSTSRQAIKHDRASFPKSNTAAAVSLVEHSLEQQEAIA</sequence>
<dbReference type="PANTHER" id="PTHR42342:SF1">
    <property type="entry name" value="STATIONARY PHASE PROTEIN 5"/>
    <property type="match status" value="1"/>
</dbReference>
<evidence type="ECO:0000313" key="2">
    <source>
        <dbReference type="Proteomes" id="UP000008177"/>
    </source>
</evidence>
<proteinExistence type="predicted"/>
<dbReference type="GO" id="GO:0070628">
    <property type="term" value="F:proteasome binding"/>
    <property type="evidence" value="ECO:0007669"/>
    <property type="project" value="InterPro"/>
</dbReference>